<dbReference type="InterPro" id="IPR018076">
    <property type="entry name" value="T2SS_GspF_dom"/>
</dbReference>
<accession>A0A2U1T5F1</accession>
<dbReference type="PANTHER" id="PTHR35007:SF4">
    <property type="entry name" value="CONSERVED TRANSMEMBRANE PROTEIN-RELATED"/>
    <property type="match status" value="1"/>
</dbReference>
<evidence type="ECO:0000313" key="8">
    <source>
        <dbReference type="EMBL" id="PWC01213.1"/>
    </source>
</evidence>
<evidence type="ECO:0000256" key="6">
    <source>
        <dbReference type="SAM" id="Phobius"/>
    </source>
</evidence>
<keyword evidence="4 6" id="KW-1133">Transmembrane helix</keyword>
<keyword evidence="5 6" id="KW-0472">Membrane</keyword>
<evidence type="ECO:0000256" key="3">
    <source>
        <dbReference type="ARBA" id="ARBA00022692"/>
    </source>
</evidence>
<reference evidence="9" key="1">
    <citation type="submission" date="2018-04" db="EMBL/GenBank/DDBJ databases">
        <authorList>
            <person name="Liu S."/>
            <person name="Wang Z."/>
            <person name="Li J."/>
        </authorList>
    </citation>
    <scope>NUCLEOTIDE SEQUENCE [LARGE SCALE GENOMIC DNA]</scope>
    <source>
        <strain evidence="9">2189</strain>
    </source>
</reference>
<dbReference type="OrthoDB" id="4421971at2"/>
<name>A0A2U1T5F1_9CORY</name>
<keyword evidence="2" id="KW-1003">Cell membrane</keyword>
<evidence type="ECO:0000256" key="4">
    <source>
        <dbReference type="ARBA" id="ARBA00022989"/>
    </source>
</evidence>
<dbReference type="RefSeq" id="WP_108430720.1">
    <property type="nucleotide sequence ID" value="NZ_CP026947.1"/>
</dbReference>
<evidence type="ECO:0000256" key="5">
    <source>
        <dbReference type="ARBA" id="ARBA00023136"/>
    </source>
</evidence>
<feature type="transmembrane region" description="Helical" evidence="6">
    <location>
        <begin position="207"/>
        <end position="227"/>
    </location>
</feature>
<evidence type="ECO:0000313" key="9">
    <source>
        <dbReference type="Proteomes" id="UP000244989"/>
    </source>
</evidence>
<protein>
    <submittedName>
        <fullName evidence="8">Type II secretion protein F</fullName>
    </submittedName>
</protein>
<evidence type="ECO:0000256" key="1">
    <source>
        <dbReference type="ARBA" id="ARBA00004651"/>
    </source>
</evidence>
<keyword evidence="9" id="KW-1185">Reference proteome</keyword>
<dbReference type="AlphaFoldDB" id="A0A2U1T5F1"/>
<organism evidence="8 9">
    <name type="scientific">Corynebacterium yudongzhengii</name>
    <dbReference type="NCBI Taxonomy" id="2080740"/>
    <lineage>
        <taxon>Bacteria</taxon>
        <taxon>Bacillati</taxon>
        <taxon>Actinomycetota</taxon>
        <taxon>Actinomycetes</taxon>
        <taxon>Mycobacteriales</taxon>
        <taxon>Corynebacteriaceae</taxon>
        <taxon>Corynebacterium</taxon>
    </lineage>
</organism>
<dbReference type="Pfam" id="PF00482">
    <property type="entry name" value="T2SSF"/>
    <property type="match status" value="1"/>
</dbReference>
<gene>
    <name evidence="8" type="ORF">DF222_08515</name>
</gene>
<keyword evidence="3 6" id="KW-0812">Transmembrane</keyword>
<dbReference type="Proteomes" id="UP000244989">
    <property type="component" value="Unassembled WGS sequence"/>
</dbReference>
<evidence type="ECO:0000259" key="7">
    <source>
        <dbReference type="Pfam" id="PF00482"/>
    </source>
</evidence>
<sequence>MTMTWSLLSLAAACWIYGAHPAGRIAPNDTDDADMHAEKSVRITRLLPVIGVASLIGFLLLGEISTIISVVIATATAGYLLDNLRRSRRDKEIDNATQTVLGHDVADIRAGALIGPAFARAAGELPASAPAEVTDALAAVVTHTRRGGTGYDVLDRQAALRPLARLWKLSDTHGIPVATLLEQAKDRLQRRQAHRSSTAASLQGPQATAGILACLPVVGILMGMSMGADPLGLLLGGGLGGILLVSGTTLIAGGVLISRWIIERASA</sequence>
<feature type="transmembrane region" description="Helical" evidence="6">
    <location>
        <begin position="233"/>
        <end position="257"/>
    </location>
</feature>
<feature type="domain" description="Type II secretion system protein GspF" evidence="7">
    <location>
        <begin position="117"/>
        <end position="223"/>
    </location>
</feature>
<feature type="transmembrane region" description="Helical" evidence="6">
    <location>
        <begin position="48"/>
        <end position="81"/>
    </location>
</feature>
<dbReference type="GO" id="GO:0005886">
    <property type="term" value="C:plasma membrane"/>
    <property type="evidence" value="ECO:0007669"/>
    <property type="project" value="UniProtKB-SubCell"/>
</dbReference>
<dbReference type="KEGG" id="cyz:C3B44_01015"/>
<dbReference type="PANTHER" id="PTHR35007">
    <property type="entry name" value="INTEGRAL MEMBRANE PROTEIN-RELATED"/>
    <property type="match status" value="1"/>
</dbReference>
<comment type="subcellular location">
    <subcellularLocation>
        <location evidence="1">Cell membrane</location>
        <topology evidence="1">Multi-pass membrane protein</topology>
    </subcellularLocation>
</comment>
<comment type="caution">
    <text evidence="8">The sequence shown here is derived from an EMBL/GenBank/DDBJ whole genome shotgun (WGS) entry which is preliminary data.</text>
</comment>
<evidence type="ECO:0000256" key="2">
    <source>
        <dbReference type="ARBA" id="ARBA00022475"/>
    </source>
</evidence>
<dbReference type="EMBL" id="QEEZ01000016">
    <property type="protein sequence ID" value="PWC01213.1"/>
    <property type="molecule type" value="Genomic_DNA"/>
</dbReference>
<proteinExistence type="predicted"/>